<name>A0A7R9GEV5_9CRUS</name>
<comment type="cofactor">
    <cofactor evidence="6 7">
        <name>Zn(2+)</name>
        <dbReference type="ChEBI" id="CHEBI:29105"/>
    </cofactor>
    <text evidence="6 7">Binds 1 zinc ion per subunit.</text>
</comment>
<evidence type="ECO:0000313" key="10">
    <source>
        <dbReference type="Proteomes" id="UP000678499"/>
    </source>
</evidence>
<dbReference type="EC" id="3.4.24.-" evidence="7"/>
<proteinExistence type="predicted"/>
<keyword evidence="5 6" id="KW-0482">Metalloprotease</keyword>
<keyword evidence="1 6" id="KW-0645">Protease</keyword>
<keyword evidence="2 6" id="KW-0479">Metal-binding</keyword>
<dbReference type="Gene3D" id="3.40.390.10">
    <property type="entry name" value="Collagenase (Catalytic Domain)"/>
    <property type="match status" value="1"/>
</dbReference>
<keyword evidence="4 6" id="KW-0862">Zinc</keyword>
<keyword evidence="10" id="KW-1185">Reference proteome</keyword>
<sequence>MSETSYPKVCGSELGYAGPKVHIIVLGNDECFQRGRILHELYHILGFPHEQNRSDRDKYVVVNWKNLLPGIELNFRKFKGRYMDVGPYDYYSLMHYSLYAMANDRKVRTLTPTTKNVDESRIGQRKDFSPIDLQKINTFYKCEKKTQPSSKKMYQTTISQKLKSGMNKKMQEPIDGVISVQGNSKLFKK</sequence>
<protein>
    <recommendedName>
        <fullName evidence="7">Metalloendopeptidase</fullName>
        <ecNumber evidence="7">3.4.24.-</ecNumber>
    </recommendedName>
</protein>
<dbReference type="GO" id="GO:0004222">
    <property type="term" value="F:metalloendopeptidase activity"/>
    <property type="evidence" value="ECO:0007669"/>
    <property type="project" value="UniProtKB-UniRule"/>
</dbReference>
<dbReference type="InterPro" id="IPR001506">
    <property type="entry name" value="Peptidase_M12A"/>
</dbReference>
<feature type="binding site" evidence="6">
    <location>
        <position position="39"/>
    </location>
    <ligand>
        <name>Zn(2+)</name>
        <dbReference type="ChEBI" id="CHEBI:29105"/>
        <note>catalytic</note>
    </ligand>
</feature>
<feature type="binding site" evidence="6">
    <location>
        <position position="43"/>
    </location>
    <ligand>
        <name>Zn(2+)</name>
        <dbReference type="ChEBI" id="CHEBI:29105"/>
        <note>catalytic</note>
    </ligand>
</feature>
<comment type="caution">
    <text evidence="6">Lacks conserved residue(s) required for the propagation of feature annotation.</text>
</comment>
<gene>
    <name evidence="9" type="ORF">NMOB1V02_LOCUS6200</name>
</gene>
<dbReference type="AlphaFoldDB" id="A0A7R9GEV5"/>
<dbReference type="PRINTS" id="PR00480">
    <property type="entry name" value="ASTACIN"/>
</dbReference>
<evidence type="ECO:0000256" key="4">
    <source>
        <dbReference type="ARBA" id="ARBA00022833"/>
    </source>
</evidence>
<evidence type="ECO:0000256" key="1">
    <source>
        <dbReference type="ARBA" id="ARBA00022670"/>
    </source>
</evidence>
<dbReference type="GO" id="GO:0008270">
    <property type="term" value="F:zinc ion binding"/>
    <property type="evidence" value="ECO:0007669"/>
    <property type="project" value="UniProtKB-UniRule"/>
</dbReference>
<evidence type="ECO:0000313" key="9">
    <source>
        <dbReference type="EMBL" id="CAD7278500.1"/>
    </source>
</evidence>
<dbReference type="Proteomes" id="UP000678499">
    <property type="component" value="Unassembled WGS sequence"/>
</dbReference>
<dbReference type="EMBL" id="CAJPEX010001250">
    <property type="protein sequence ID" value="CAG0918652.1"/>
    <property type="molecule type" value="Genomic_DNA"/>
</dbReference>
<organism evidence="9">
    <name type="scientific">Notodromas monacha</name>
    <dbReference type="NCBI Taxonomy" id="399045"/>
    <lineage>
        <taxon>Eukaryota</taxon>
        <taxon>Metazoa</taxon>
        <taxon>Ecdysozoa</taxon>
        <taxon>Arthropoda</taxon>
        <taxon>Crustacea</taxon>
        <taxon>Oligostraca</taxon>
        <taxon>Ostracoda</taxon>
        <taxon>Podocopa</taxon>
        <taxon>Podocopida</taxon>
        <taxon>Cypridocopina</taxon>
        <taxon>Cypridoidea</taxon>
        <taxon>Cyprididae</taxon>
        <taxon>Notodromas</taxon>
    </lineage>
</organism>
<reference evidence="9" key="1">
    <citation type="submission" date="2020-11" db="EMBL/GenBank/DDBJ databases">
        <authorList>
            <person name="Tran Van P."/>
        </authorList>
    </citation>
    <scope>NUCLEOTIDE SEQUENCE</scope>
</reference>
<evidence type="ECO:0000259" key="8">
    <source>
        <dbReference type="PROSITE" id="PS51864"/>
    </source>
</evidence>
<accession>A0A7R9GEV5</accession>
<dbReference type="PANTHER" id="PTHR10127:SF780">
    <property type="entry name" value="METALLOENDOPEPTIDASE"/>
    <property type="match status" value="1"/>
</dbReference>
<evidence type="ECO:0000256" key="6">
    <source>
        <dbReference type="PROSITE-ProRule" id="PRU01211"/>
    </source>
</evidence>
<evidence type="ECO:0000256" key="3">
    <source>
        <dbReference type="ARBA" id="ARBA00022801"/>
    </source>
</evidence>
<dbReference type="OrthoDB" id="291007at2759"/>
<dbReference type="Pfam" id="PF01400">
    <property type="entry name" value="Astacin"/>
    <property type="match status" value="1"/>
</dbReference>
<evidence type="ECO:0000256" key="2">
    <source>
        <dbReference type="ARBA" id="ARBA00022723"/>
    </source>
</evidence>
<feature type="active site" evidence="6">
    <location>
        <position position="40"/>
    </location>
</feature>
<feature type="binding site" evidence="6">
    <location>
        <position position="49"/>
    </location>
    <ligand>
        <name>Zn(2+)</name>
        <dbReference type="ChEBI" id="CHEBI:29105"/>
        <note>catalytic</note>
    </ligand>
</feature>
<feature type="domain" description="Peptidase M12A" evidence="8">
    <location>
        <begin position="1"/>
        <end position="143"/>
    </location>
</feature>
<evidence type="ECO:0000256" key="7">
    <source>
        <dbReference type="RuleBase" id="RU361183"/>
    </source>
</evidence>
<dbReference type="PANTHER" id="PTHR10127">
    <property type="entry name" value="DISCOIDIN, CUB, EGF, LAMININ , AND ZINC METALLOPROTEASE DOMAIN CONTAINING"/>
    <property type="match status" value="1"/>
</dbReference>
<evidence type="ECO:0000256" key="5">
    <source>
        <dbReference type="ARBA" id="ARBA00023049"/>
    </source>
</evidence>
<keyword evidence="3 6" id="KW-0378">Hydrolase</keyword>
<dbReference type="InterPro" id="IPR024079">
    <property type="entry name" value="MetalloPept_cat_dom_sf"/>
</dbReference>
<dbReference type="GO" id="GO:0006508">
    <property type="term" value="P:proteolysis"/>
    <property type="evidence" value="ECO:0007669"/>
    <property type="project" value="UniProtKB-KW"/>
</dbReference>
<dbReference type="SUPFAM" id="SSF55486">
    <property type="entry name" value="Metalloproteases ('zincins'), catalytic domain"/>
    <property type="match status" value="1"/>
</dbReference>
<dbReference type="PROSITE" id="PS51864">
    <property type="entry name" value="ASTACIN"/>
    <property type="match status" value="1"/>
</dbReference>
<dbReference type="EMBL" id="OA883287">
    <property type="protein sequence ID" value="CAD7278500.1"/>
    <property type="molecule type" value="Genomic_DNA"/>
</dbReference>